<feature type="domain" description="Doubled CXXCH motif" evidence="3">
    <location>
        <begin position="56"/>
        <end position="97"/>
    </location>
</feature>
<feature type="domain" description="Doubled CXXCH motif" evidence="3">
    <location>
        <begin position="106"/>
        <end position="147"/>
    </location>
</feature>
<sequence>MMRRTSSLGGAVCVALMMLLALRATAAVHPVPLDKNTDPKKCLECHDDKTKHKFVHSAMEAGCLGCHEIRVNKDVTRVKLITATTTALCISCHADKKASDIKGTVHPPAVRDCLTCHDAHSSDNKNQLLKPASGDEKENLCLECHKTGLHAAEKGSRHAALDMGCDTCHSTHKTGAEPTAENRFHLTKAPPALCVDCHDVKDAELAKKHNNQPFGTANCVECHDPHQSDSPKLMAKFQHVPFQGNGCDTCHAPAKDGKVVLTQTDVKALCVTCHDDKAKLIDSAKVPHPGAGGDCTDCHNPHASSQPGLPKSDSVTICLGCHSDIADEGKKSVHHQPAFAQGCSTCHTPHGGDNDHLLRAKGNALCLECHGPDSVAQKDEANHLLTLFNGTVRLPDDYYVKNKVPILPLRYGLGHPVDYHPVSDVMDPTNQSKVKTPLSCLSCHQPHASAQPDLLIKDQVNNMAFCDNCHKNRLNMKDTITPGK</sequence>
<gene>
    <name evidence="4" type="ORF">P8935_19460</name>
</gene>
<reference evidence="4" key="1">
    <citation type="submission" date="2023-03" db="EMBL/GenBank/DDBJ databases">
        <title>Edaphobacter sp.</title>
        <authorList>
            <person name="Huber K.J."/>
            <person name="Papendorf J."/>
            <person name="Pilke C."/>
            <person name="Bunk B."/>
            <person name="Sproeer C."/>
            <person name="Pester M."/>
        </authorList>
    </citation>
    <scope>NUCLEOTIDE SEQUENCE</scope>
    <source>
        <strain evidence="4">DSM 110680</strain>
    </source>
</reference>
<evidence type="ECO:0000259" key="3">
    <source>
        <dbReference type="Pfam" id="PF09699"/>
    </source>
</evidence>
<dbReference type="Gene3D" id="3.90.10.10">
    <property type="entry name" value="Cytochrome C3"/>
    <property type="match status" value="2"/>
</dbReference>
<dbReference type="InterPro" id="IPR036280">
    <property type="entry name" value="Multihaem_cyt_sf"/>
</dbReference>
<dbReference type="NCBIfam" id="TIGR01905">
    <property type="entry name" value="paired_CXXCH_1"/>
    <property type="match status" value="5"/>
</dbReference>
<accession>A0AAU7DGF2</accession>
<feature type="domain" description="Doubled CXXCH motif" evidence="3">
    <location>
        <begin position="212"/>
        <end position="235"/>
    </location>
</feature>
<dbReference type="Pfam" id="PF09699">
    <property type="entry name" value="Paired_CXXCH_1"/>
    <property type="match status" value="8"/>
</dbReference>
<dbReference type="RefSeq" id="WP_348261967.1">
    <property type="nucleotide sequence ID" value="NZ_CP121196.1"/>
</dbReference>
<dbReference type="InterPro" id="IPR010177">
    <property type="entry name" value="Paired_CXXCH_1"/>
</dbReference>
<dbReference type="GO" id="GO:0016491">
    <property type="term" value="F:oxidoreductase activity"/>
    <property type="evidence" value="ECO:0007669"/>
    <property type="project" value="TreeGrafter"/>
</dbReference>
<name>A0AAU7DGF2_9BACT</name>
<keyword evidence="1 2" id="KW-0732">Signal</keyword>
<dbReference type="AlphaFoldDB" id="A0AAU7DGF2"/>
<feature type="signal peptide" evidence="2">
    <location>
        <begin position="1"/>
        <end position="26"/>
    </location>
</feature>
<dbReference type="SUPFAM" id="SSF48695">
    <property type="entry name" value="Multiheme cytochromes"/>
    <property type="match status" value="2"/>
</dbReference>
<feature type="domain" description="Doubled CXXCH motif" evidence="3">
    <location>
        <begin position="239"/>
        <end position="278"/>
    </location>
</feature>
<feature type="domain" description="Doubled CXXCH motif" evidence="3">
    <location>
        <begin position="439"/>
        <end position="472"/>
    </location>
</feature>
<dbReference type="CDD" id="cd08168">
    <property type="entry name" value="Cytochrom_C3"/>
    <property type="match status" value="1"/>
</dbReference>
<dbReference type="EMBL" id="CP121196">
    <property type="protein sequence ID" value="XBH16739.1"/>
    <property type="molecule type" value="Genomic_DNA"/>
</dbReference>
<evidence type="ECO:0000256" key="1">
    <source>
        <dbReference type="ARBA" id="ARBA00022729"/>
    </source>
</evidence>
<proteinExistence type="predicted"/>
<feature type="chain" id="PRO_5043436739" evidence="2">
    <location>
        <begin position="27"/>
        <end position="484"/>
    </location>
</feature>
<feature type="domain" description="Doubled CXXCH motif" evidence="3">
    <location>
        <begin position="335"/>
        <end position="373"/>
    </location>
</feature>
<protein>
    <submittedName>
        <fullName evidence="4">Cytochrome c3 family protein</fullName>
    </submittedName>
</protein>
<dbReference type="Gene3D" id="1.10.1130.10">
    <property type="entry name" value="Flavocytochrome C3, Chain A"/>
    <property type="match status" value="2"/>
</dbReference>
<evidence type="ECO:0000256" key="2">
    <source>
        <dbReference type="SAM" id="SignalP"/>
    </source>
</evidence>
<dbReference type="PANTHER" id="PTHR35038:SF6">
    <property type="entry name" value="SURFACE LOCALIZED DECAHEME CYTOCHROME C LIPOPROTEIN"/>
    <property type="match status" value="1"/>
</dbReference>
<evidence type="ECO:0000313" key="4">
    <source>
        <dbReference type="EMBL" id="XBH16739.1"/>
    </source>
</evidence>
<organism evidence="4">
    <name type="scientific">Telmatobacter sp. DSM 110680</name>
    <dbReference type="NCBI Taxonomy" id="3036704"/>
    <lineage>
        <taxon>Bacteria</taxon>
        <taxon>Pseudomonadati</taxon>
        <taxon>Acidobacteriota</taxon>
        <taxon>Terriglobia</taxon>
        <taxon>Terriglobales</taxon>
        <taxon>Acidobacteriaceae</taxon>
        <taxon>Telmatobacter</taxon>
    </lineage>
</organism>
<feature type="domain" description="Doubled CXXCH motif" evidence="3">
    <location>
        <begin position="158"/>
        <end position="202"/>
    </location>
</feature>
<dbReference type="PANTHER" id="PTHR35038">
    <property type="entry name" value="DISSIMILATORY SULFITE REDUCTASE SIRA"/>
    <property type="match status" value="1"/>
</dbReference>
<dbReference type="InterPro" id="IPR051829">
    <property type="entry name" value="Multiheme_Cytochr_ET"/>
</dbReference>
<feature type="domain" description="Doubled CXXCH motif" evidence="3">
    <location>
        <begin position="289"/>
        <end position="325"/>
    </location>
</feature>